<feature type="transmembrane region" description="Helical" evidence="1">
    <location>
        <begin position="61"/>
        <end position="84"/>
    </location>
</feature>
<protein>
    <recommendedName>
        <fullName evidence="4">Exopolysaccharide Pel transporter PelG</fullName>
    </recommendedName>
</protein>
<dbReference type="Proteomes" id="UP000448177">
    <property type="component" value="Unassembled WGS sequence"/>
</dbReference>
<evidence type="ECO:0008006" key="4">
    <source>
        <dbReference type="Google" id="ProtNLM"/>
    </source>
</evidence>
<organism evidence="2 3">
    <name type="scientific">Mediterraneibacter faecis</name>
    <dbReference type="NCBI Taxonomy" id="592978"/>
    <lineage>
        <taxon>Bacteria</taxon>
        <taxon>Bacillati</taxon>
        <taxon>Bacillota</taxon>
        <taxon>Clostridia</taxon>
        <taxon>Lachnospirales</taxon>
        <taxon>Lachnospiraceae</taxon>
        <taxon>Mediterraneibacter</taxon>
    </lineage>
</organism>
<keyword evidence="3" id="KW-1185">Reference proteome</keyword>
<feature type="transmembrane region" description="Helical" evidence="1">
    <location>
        <begin position="231"/>
        <end position="253"/>
    </location>
</feature>
<comment type="caution">
    <text evidence="2">The sequence shown here is derived from an EMBL/GenBank/DDBJ whole genome shotgun (WGS) entry which is preliminary data.</text>
</comment>
<feature type="transmembrane region" description="Helical" evidence="1">
    <location>
        <begin position="23"/>
        <end position="49"/>
    </location>
</feature>
<dbReference type="AlphaFoldDB" id="A0A844KHH5"/>
<feature type="transmembrane region" description="Helical" evidence="1">
    <location>
        <begin position="273"/>
        <end position="293"/>
    </location>
</feature>
<feature type="transmembrane region" description="Helical" evidence="1">
    <location>
        <begin position="162"/>
        <end position="185"/>
    </location>
</feature>
<evidence type="ECO:0000256" key="1">
    <source>
        <dbReference type="SAM" id="Phobius"/>
    </source>
</evidence>
<evidence type="ECO:0000313" key="2">
    <source>
        <dbReference type="EMBL" id="MTR77260.1"/>
    </source>
</evidence>
<feature type="transmembrane region" description="Helical" evidence="1">
    <location>
        <begin position="191"/>
        <end position="211"/>
    </location>
</feature>
<name>A0A844KHH5_9FIRM</name>
<dbReference type="InterPro" id="IPR031617">
    <property type="entry name" value="PelG"/>
</dbReference>
<feature type="transmembrane region" description="Helical" evidence="1">
    <location>
        <begin position="367"/>
        <end position="392"/>
    </location>
</feature>
<dbReference type="Pfam" id="PF16933">
    <property type="entry name" value="PelG"/>
    <property type="match status" value="1"/>
</dbReference>
<sequence>MAGIGFELKKLFQKSGIASTAKAYGYAGIICTGPMLLGIVLLVGITFICDHTGATRHNRELLNCMITYTLLASLTVTSFFSMVVTRYIADMLYEERHETVLPSFWGSTTILLVVGGIMYGIFLLFSGINLIDQFLCLEFFGELIVTWNAMSYLTAIKDYKGILLSFVSAVTVSLLIGVLLVLLGIPHVEAMMIAVTIGYGIMLLWDVTLLYRYFPQSESSAFFFLRWVDQFLPLAFIGLFTNIGLFAHLVIMWCSPIHVHVQGLFYGAPYHDVPAMIAYLTILITTVNFVVSVEVNFYPKYRNYYSLFNDRGEIKDILRAGNEMKEVLNMELKYTALKQLLTTALALSVGQLLLTYLPLGFNDLMEGYFRTLCVGYGLYAVANTMMLILLYFTDYKGALYATGMFAACTTGFTCISLFFPQVYYGFGFLLGSAVFFLICTLRLGYFIKKLPYYILSVQPIVAEDKTGFFTRLGCFLEEKIERGDELEKL</sequence>
<keyword evidence="1" id="KW-1133">Transmembrane helix</keyword>
<reference evidence="2 3" key="1">
    <citation type="journal article" date="2019" name="Nat. Med.">
        <title>A library of human gut bacterial isolates paired with longitudinal multiomics data enables mechanistic microbiome research.</title>
        <authorList>
            <person name="Poyet M."/>
            <person name="Groussin M."/>
            <person name="Gibbons S.M."/>
            <person name="Avila-Pacheco J."/>
            <person name="Jiang X."/>
            <person name="Kearney S.M."/>
            <person name="Perrotta A.R."/>
            <person name="Berdy B."/>
            <person name="Zhao S."/>
            <person name="Lieberman T.D."/>
            <person name="Swanson P.K."/>
            <person name="Smith M."/>
            <person name="Roesemann S."/>
            <person name="Alexander J.E."/>
            <person name="Rich S.A."/>
            <person name="Livny J."/>
            <person name="Vlamakis H."/>
            <person name="Clish C."/>
            <person name="Bullock K."/>
            <person name="Deik A."/>
            <person name="Scott J."/>
            <person name="Pierce K.A."/>
            <person name="Xavier R.J."/>
            <person name="Alm E.J."/>
        </authorList>
    </citation>
    <scope>NUCLEOTIDE SEQUENCE [LARGE SCALE GENOMIC DNA]</scope>
    <source>
        <strain evidence="2 3">BIOML-A1</strain>
    </source>
</reference>
<dbReference type="GeneID" id="303259245"/>
<keyword evidence="1" id="KW-0472">Membrane</keyword>
<feature type="transmembrane region" description="Helical" evidence="1">
    <location>
        <begin position="340"/>
        <end position="361"/>
    </location>
</feature>
<accession>A0A844KHH5</accession>
<feature type="transmembrane region" description="Helical" evidence="1">
    <location>
        <begin position="425"/>
        <end position="445"/>
    </location>
</feature>
<gene>
    <name evidence="2" type="ORF">GMD21_11375</name>
</gene>
<keyword evidence="1" id="KW-0812">Transmembrane</keyword>
<dbReference type="EMBL" id="WNAF01000007">
    <property type="protein sequence ID" value="MTR77260.1"/>
    <property type="molecule type" value="Genomic_DNA"/>
</dbReference>
<feature type="transmembrane region" description="Helical" evidence="1">
    <location>
        <begin position="104"/>
        <end position="125"/>
    </location>
</feature>
<proteinExistence type="predicted"/>
<evidence type="ECO:0000313" key="3">
    <source>
        <dbReference type="Proteomes" id="UP000448177"/>
    </source>
</evidence>
<feature type="transmembrane region" description="Helical" evidence="1">
    <location>
        <begin position="399"/>
        <end position="419"/>
    </location>
</feature>
<dbReference type="RefSeq" id="WP_055158272.1">
    <property type="nucleotide sequence ID" value="NZ_JADPGD010000007.1"/>
</dbReference>